<proteinExistence type="predicted"/>
<keyword evidence="2" id="KW-1185">Reference proteome</keyword>
<dbReference type="Proteomes" id="UP000807370">
    <property type="component" value="Unassembled WGS sequence"/>
</dbReference>
<sequence>MFTALDAPPGRLDKHEQNFVEKVRAHGWFGTHVMPDSEGPGFSYTTGFWLKFRFPEVILFSLRQQTAHDTFWTLYRELEAGRRPPVGQPTDAIFENVSAVFLPVSLRQYPNYLGWSRWFYGNDGFECLQLVYPDREGRFPWAAAASAEARVAQPDLTEGNWQGLRKLS</sequence>
<evidence type="ECO:0000313" key="2">
    <source>
        <dbReference type="Proteomes" id="UP000807370"/>
    </source>
</evidence>
<comment type="caution">
    <text evidence="1">The sequence shown here is derived from an EMBL/GenBank/DDBJ whole genome shotgun (WGS) entry which is preliminary data.</text>
</comment>
<name>A0ABS0PLV3_9BRAD</name>
<organism evidence="1 2">
    <name type="scientific">Bradyrhizobium agreste</name>
    <dbReference type="NCBI Taxonomy" id="2751811"/>
    <lineage>
        <taxon>Bacteria</taxon>
        <taxon>Pseudomonadati</taxon>
        <taxon>Pseudomonadota</taxon>
        <taxon>Alphaproteobacteria</taxon>
        <taxon>Hyphomicrobiales</taxon>
        <taxon>Nitrobacteraceae</taxon>
        <taxon>Bradyrhizobium</taxon>
    </lineage>
</organism>
<dbReference type="RefSeq" id="WP_197959502.1">
    <property type="nucleotide sequence ID" value="NZ_JACCHP010000006.1"/>
</dbReference>
<dbReference type="EMBL" id="JACCHP010000006">
    <property type="protein sequence ID" value="MBH5398172.1"/>
    <property type="molecule type" value="Genomic_DNA"/>
</dbReference>
<dbReference type="InterPro" id="IPR025358">
    <property type="entry name" value="DUF4262"/>
</dbReference>
<gene>
    <name evidence="1" type="ORF">HZZ13_10260</name>
</gene>
<dbReference type="Pfam" id="PF14081">
    <property type="entry name" value="DUF4262"/>
    <property type="match status" value="1"/>
</dbReference>
<evidence type="ECO:0000313" key="1">
    <source>
        <dbReference type="EMBL" id="MBH5398172.1"/>
    </source>
</evidence>
<protein>
    <submittedName>
        <fullName evidence="1">DUF4262 domain-containing protein</fullName>
    </submittedName>
</protein>
<accession>A0ABS0PLV3</accession>
<reference evidence="1 2" key="1">
    <citation type="submission" date="2020-07" db="EMBL/GenBank/DDBJ databases">
        <title>Bradyrhizobium diversity isolated from nodules of indigenous legumes of Western Australia.</title>
        <authorList>
            <person name="Klepa M.S."/>
        </authorList>
    </citation>
    <scope>NUCLEOTIDE SEQUENCE [LARGE SCALE GENOMIC DNA]</scope>
    <source>
        <strain evidence="1 2">CNPSo 4010</strain>
    </source>
</reference>